<feature type="region of interest" description="Disordered" evidence="1">
    <location>
        <begin position="1"/>
        <end position="110"/>
    </location>
</feature>
<sequence length="110" mass="11937">MRVTSRSRRRGTTCRTMGSRSSTTWTTSRSRSSPTSTATAAARCCSPRTMPRSRSSSSRPTPGWPPQPPSTGSTRSASWTRSPCSRPTCASPPAAARRRRRPLLQASRGL</sequence>
<organism evidence="2 3">
    <name type="scientific">Triticum urartu</name>
    <name type="common">Red wild einkorn</name>
    <name type="synonym">Crithodium urartu</name>
    <dbReference type="NCBI Taxonomy" id="4572"/>
    <lineage>
        <taxon>Eukaryota</taxon>
        <taxon>Viridiplantae</taxon>
        <taxon>Streptophyta</taxon>
        <taxon>Embryophyta</taxon>
        <taxon>Tracheophyta</taxon>
        <taxon>Spermatophyta</taxon>
        <taxon>Magnoliopsida</taxon>
        <taxon>Liliopsida</taxon>
        <taxon>Poales</taxon>
        <taxon>Poaceae</taxon>
        <taxon>BOP clade</taxon>
        <taxon>Pooideae</taxon>
        <taxon>Triticodae</taxon>
        <taxon>Triticeae</taxon>
        <taxon>Triticinae</taxon>
        <taxon>Triticum</taxon>
    </lineage>
</organism>
<protein>
    <submittedName>
        <fullName evidence="2">Uncharacterized protein</fullName>
    </submittedName>
</protein>
<dbReference type="Proteomes" id="UP000015106">
    <property type="component" value="Chromosome 1"/>
</dbReference>
<evidence type="ECO:0000256" key="1">
    <source>
        <dbReference type="SAM" id="MobiDB-lite"/>
    </source>
</evidence>
<feature type="compositionally biased region" description="Low complexity" evidence="1">
    <location>
        <begin position="13"/>
        <end position="61"/>
    </location>
</feature>
<dbReference type="EnsemblPlants" id="TuG1812U0000076300.01.T01">
    <property type="protein sequence ID" value="TuG1812U0000076300.01.T01.s_cds1600"/>
    <property type="gene ID" value="TuG1812U0000076300.01"/>
</dbReference>
<feature type="compositionally biased region" description="Low complexity" evidence="1">
    <location>
        <begin position="81"/>
        <end position="95"/>
    </location>
</feature>
<keyword evidence="3" id="KW-1185">Reference proteome</keyword>
<proteinExistence type="predicted"/>
<feature type="compositionally biased region" description="Basic residues" evidence="1">
    <location>
        <begin position="1"/>
        <end position="12"/>
    </location>
</feature>
<dbReference type="Gramene" id="TuG1812U0000076300.01.T01">
    <property type="protein sequence ID" value="TuG1812U0000076300.01.T01.s_cds1600"/>
    <property type="gene ID" value="TuG1812U0000076300.01"/>
</dbReference>
<reference evidence="2" key="3">
    <citation type="submission" date="2022-06" db="UniProtKB">
        <authorList>
            <consortium name="EnsemblPlants"/>
        </authorList>
    </citation>
    <scope>IDENTIFICATION</scope>
</reference>
<accession>A0A8R7RDH2</accession>
<reference evidence="3" key="1">
    <citation type="journal article" date="2013" name="Nature">
        <title>Draft genome of the wheat A-genome progenitor Triticum urartu.</title>
        <authorList>
            <person name="Ling H.Q."/>
            <person name="Zhao S."/>
            <person name="Liu D."/>
            <person name="Wang J."/>
            <person name="Sun H."/>
            <person name="Zhang C."/>
            <person name="Fan H."/>
            <person name="Li D."/>
            <person name="Dong L."/>
            <person name="Tao Y."/>
            <person name="Gao C."/>
            <person name="Wu H."/>
            <person name="Li Y."/>
            <person name="Cui Y."/>
            <person name="Guo X."/>
            <person name="Zheng S."/>
            <person name="Wang B."/>
            <person name="Yu K."/>
            <person name="Liang Q."/>
            <person name="Yang W."/>
            <person name="Lou X."/>
            <person name="Chen J."/>
            <person name="Feng M."/>
            <person name="Jian J."/>
            <person name="Zhang X."/>
            <person name="Luo G."/>
            <person name="Jiang Y."/>
            <person name="Liu J."/>
            <person name="Wang Z."/>
            <person name="Sha Y."/>
            <person name="Zhang B."/>
            <person name="Wu H."/>
            <person name="Tang D."/>
            <person name="Shen Q."/>
            <person name="Xue P."/>
            <person name="Zou S."/>
            <person name="Wang X."/>
            <person name="Liu X."/>
            <person name="Wang F."/>
            <person name="Yang Y."/>
            <person name="An X."/>
            <person name="Dong Z."/>
            <person name="Zhang K."/>
            <person name="Zhang X."/>
            <person name="Luo M.C."/>
            <person name="Dvorak J."/>
            <person name="Tong Y."/>
            <person name="Wang J."/>
            <person name="Yang H."/>
            <person name="Li Z."/>
            <person name="Wang D."/>
            <person name="Zhang A."/>
            <person name="Wang J."/>
        </authorList>
    </citation>
    <scope>NUCLEOTIDE SEQUENCE</scope>
    <source>
        <strain evidence="3">cv. G1812</strain>
    </source>
</reference>
<name>A0A8R7RDH2_TRIUA</name>
<evidence type="ECO:0000313" key="3">
    <source>
        <dbReference type="Proteomes" id="UP000015106"/>
    </source>
</evidence>
<evidence type="ECO:0000313" key="2">
    <source>
        <dbReference type="EnsemblPlants" id="TuG1812U0000076300.01.T01.s_cds1600"/>
    </source>
</evidence>
<reference evidence="2" key="2">
    <citation type="submission" date="2018-03" db="EMBL/GenBank/DDBJ databases">
        <title>The Triticum urartu genome reveals the dynamic nature of wheat genome evolution.</title>
        <authorList>
            <person name="Ling H."/>
            <person name="Ma B."/>
            <person name="Shi X."/>
            <person name="Liu H."/>
            <person name="Dong L."/>
            <person name="Sun H."/>
            <person name="Cao Y."/>
            <person name="Gao Q."/>
            <person name="Zheng S."/>
            <person name="Li Y."/>
            <person name="Yu Y."/>
            <person name="Du H."/>
            <person name="Qi M."/>
            <person name="Li Y."/>
            <person name="Yu H."/>
            <person name="Cui Y."/>
            <person name="Wang N."/>
            <person name="Chen C."/>
            <person name="Wu H."/>
            <person name="Zhao Y."/>
            <person name="Zhang J."/>
            <person name="Li Y."/>
            <person name="Zhou W."/>
            <person name="Zhang B."/>
            <person name="Hu W."/>
            <person name="Eijk M."/>
            <person name="Tang J."/>
            <person name="Witsenboer H."/>
            <person name="Zhao S."/>
            <person name="Li Z."/>
            <person name="Zhang A."/>
            <person name="Wang D."/>
            <person name="Liang C."/>
        </authorList>
    </citation>
    <scope>NUCLEOTIDE SEQUENCE [LARGE SCALE GENOMIC DNA]</scope>
    <source>
        <strain evidence="2">cv. G1812</strain>
    </source>
</reference>
<dbReference type="AlphaFoldDB" id="A0A8R7RDH2"/>